<dbReference type="EMBL" id="BGPR01098465">
    <property type="protein sequence ID" value="GBM49325.1"/>
    <property type="molecule type" value="Genomic_DNA"/>
</dbReference>
<organism evidence="1 2">
    <name type="scientific">Araneus ventricosus</name>
    <name type="common">Orbweaver spider</name>
    <name type="synonym">Epeira ventricosa</name>
    <dbReference type="NCBI Taxonomy" id="182803"/>
    <lineage>
        <taxon>Eukaryota</taxon>
        <taxon>Metazoa</taxon>
        <taxon>Ecdysozoa</taxon>
        <taxon>Arthropoda</taxon>
        <taxon>Chelicerata</taxon>
        <taxon>Arachnida</taxon>
        <taxon>Araneae</taxon>
        <taxon>Araneomorphae</taxon>
        <taxon>Entelegynae</taxon>
        <taxon>Araneoidea</taxon>
        <taxon>Araneidae</taxon>
        <taxon>Araneus</taxon>
    </lineage>
</organism>
<dbReference type="AlphaFoldDB" id="A0A4Y2G9E9"/>
<sequence length="94" mass="10947">MLMNENRSYLNTRPLRSWLWDRRFSGSRLDAIEESPCKGVLFTLNLSGPNVLPMYGTEARRGDCQLRRRSCDLTTLQNYKVRPEIALVLLQNET</sequence>
<accession>A0A4Y2G9E9</accession>
<keyword evidence="2" id="KW-1185">Reference proteome</keyword>
<name>A0A4Y2G9E9_ARAVE</name>
<evidence type="ECO:0000313" key="2">
    <source>
        <dbReference type="Proteomes" id="UP000499080"/>
    </source>
</evidence>
<comment type="caution">
    <text evidence="1">The sequence shown here is derived from an EMBL/GenBank/DDBJ whole genome shotgun (WGS) entry which is preliminary data.</text>
</comment>
<gene>
    <name evidence="1" type="ORF">AVEN_119335_1</name>
</gene>
<reference evidence="1 2" key="1">
    <citation type="journal article" date="2019" name="Sci. Rep.">
        <title>Orb-weaving spider Araneus ventricosus genome elucidates the spidroin gene catalogue.</title>
        <authorList>
            <person name="Kono N."/>
            <person name="Nakamura H."/>
            <person name="Ohtoshi R."/>
            <person name="Moran D.A.P."/>
            <person name="Shinohara A."/>
            <person name="Yoshida Y."/>
            <person name="Fujiwara M."/>
            <person name="Mori M."/>
            <person name="Tomita M."/>
            <person name="Arakawa K."/>
        </authorList>
    </citation>
    <scope>NUCLEOTIDE SEQUENCE [LARGE SCALE GENOMIC DNA]</scope>
</reference>
<evidence type="ECO:0000313" key="1">
    <source>
        <dbReference type="EMBL" id="GBM49325.1"/>
    </source>
</evidence>
<dbReference type="Proteomes" id="UP000499080">
    <property type="component" value="Unassembled WGS sequence"/>
</dbReference>
<proteinExistence type="predicted"/>
<protein>
    <submittedName>
        <fullName evidence="1">Uncharacterized protein</fullName>
    </submittedName>
</protein>